<dbReference type="Gene3D" id="2.60.120.200">
    <property type="match status" value="1"/>
</dbReference>
<reference evidence="2" key="1">
    <citation type="submission" date="2024-06" db="EMBL/GenBank/DDBJ databases">
        <title>Caulobacter inopinatus, sp. nov.</title>
        <authorList>
            <person name="Donachie S.P."/>
        </authorList>
    </citation>
    <scope>NUCLEOTIDE SEQUENCE</scope>
    <source>
        <strain evidence="2">73W</strain>
    </source>
</reference>
<evidence type="ECO:0000256" key="1">
    <source>
        <dbReference type="SAM" id="SignalP"/>
    </source>
</evidence>
<dbReference type="SUPFAM" id="SSF49899">
    <property type="entry name" value="Concanavalin A-like lectins/glucanases"/>
    <property type="match status" value="1"/>
</dbReference>
<keyword evidence="1" id="KW-0732">Signal</keyword>
<evidence type="ECO:0000313" key="2">
    <source>
        <dbReference type="EMBL" id="XDO98300.1"/>
    </source>
</evidence>
<proteinExistence type="predicted"/>
<dbReference type="AlphaFoldDB" id="A0AB39KWZ1"/>
<organism evidence="2">
    <name type="scientific">Caulobacter sp. 73W</name>
    <dbReference type="NCBI Taxonomy" id="3161137"/>
    <lineage>
        <taxon>Bacteria</taxon>
        <taxon>Pseudomonadati</taxon>
        <taxon>Pseudomonadota</taxon>
        <taxon>Alphaproteobacteria</taxon>
        <taxon>Caulobacterales</taxon>
        <taxon>Caulobacteraceae</taxon>
        <taxon>Caulobacter</taxon>
    </lineage>
</organism>
<dbReference type="InterPro" id="IPR013320">
    <property type="entry name" value="ConA-like_dom_sf"/>
</dbReference>
<feature type="chain" id="PRO_5044264665" evidence="1">
    <location>
        <begin position="30"/>
        <end position="1269"/>
    </location>
</feature>
<dbReference type="EMBL" id="CP158375">
    <property type="protein sequence ID" value="XDO98300.1"/>
    <property type="molecule type" value="Genomic_DNA"/>
</dbReference>
<protein>
    <submittedName>
        <fullName evidence="2">LamG-like jellyroll fold domain-containing protein</fullName>
    </submittedName>
</protein>
<name>A0AB39KWZ1_9CAUL</name>
<gene>
    <name evidence="2" type="ORF">ABOZ73_07765</name>
</gene>
<accession>A0AB39KWZ1</accession>
<feature type="signal peptide" evidence="1">
    <location>
        <begin position="1"/>
        <end position="29"/>
    </location>
</feature>
<sequence length="1269" mass="138654">MSNVTRSWRRTRLAGVALLMASTATTAYAEGLLFRASGDVGLTADQAGGDKTPNFQEKMSVVANGRLGGAMARADDGAVAWKAPGNLYAQRGTVSFFWRAREPLTDSPFVIFRAGFAAHSSFDMAFARIDWTGDGFEAFVTDANLARLRVRFKVAAPSPDAWTHIAFGWDEAVGVRLFIDGREAARLDQRADLDSGLDQFGFAGRAISPHQVHSRYNFTRGSDTDELRIYDHLLSQPEVAALSQGAQLEPKAGSARFDEVGWRHRYGWDRALPPVLSAPSTSVRKIEFADARDLKAWMLKGVDGIAETTWPGVYNRSRLPGRDDIFTLPDWNVYVEGGKRYELTVPAGERFNRLELRGAAYGAMSHVTPNGQVDLLFKRLKGGVRSLHELAPQTGGVLRFDNDAQETPIQELWAYDVKEGVAPKGAATLSYTVRPQPAALNDALLPLKQFIADRFALSERSTVVALPQGAPSAPGRSGEGAPSVAAAASEGGAFSPIVHVLVPSRFDASAAAQPVSRSWNYGWQNMHSGLDGVALDLPALNMAAGADGLIGLNIKIKDPIWPGRDMIDVSVSVRPGEPRTLWLDLRDRILTDDSLMISIASSASKFGAKDLAGLGVRLVFKDRDAAKIEHVADRFTQVKDNWAFLVEARPATVRADLYRRLYTDISDLLRVDPDHEQGRLYWQEISYAEQDWPAFDQPQAPDGVPLWAFRQLEDLKRVGQFVDWWIDERQVAYGDFGGGLSDDTDMVAQWPGLALMGYKPDKLRASLNALADAVYKNDMITGGLGTIATDELHAYEEGLNSDAAALYLNWGDPVRVERLMDTSRALRSIVTRNGAGHLHFNSNWYGGQKVWRDGPWGWQKQYSFTVMHAPILMGIYNANPQARDLVTGAVDGVLAHGKQDAAGVWSFPNEINWSTDAERVGDTGGMPVIMHAAWAAYRWTGDEKYLRPILARADKAGPGSIADLNENLIDALGRRADWGKALAARARPGDAFSQYAAWLTSGDKRWLEALHGEAIQDKSQRMYMRTQGHWWTDRVEQPSEILQRERLGGVALKRNWLYPGNTVSWRFGQEDGAVKVALLVTQASPQKFKVVAYNTSDQPQSADMTAWGVAAGRWRLSTGLDADGDDRADAPISRQVELERAASIALTFAPKAATVLEFELAEPTTPPETRADLGIGQGDVRISGGRVSFTVHSLGAQPAAGGVATLVSASGAVLGQAQIPTLDAPLDLRPRIWSGVIKTRNGASLKGARLSVTLPQAETTKLNNEVILP</sequence>
<dbReference type="Pfam" id="PF13385">
    <property type="entry name" value="Laminin_G_3"/>
    <property type="match status" value="1"/>
</dbReference>
<dbReference type="RefSeq" id="WP_369062092.1">
    <property type="nucleotide sequence ID" value="NZ_CP158375.1"/>
</dbReference>